<accession>A0A7Y6B3T6</accession>
<protein>
    <submittedName>
        <fullName evidence="7">Energy transducer TonB</fullName>
    </submittedName>
</protein>
<gene>
    <name evidence="7" type="ORF">HP438_08090</name>
</gene>
<evidence type="ECO:0000256" key="4">
    <source>
        <dbReference type="ARBA" id="ARBA00023136"/>
    </source>
</evidence>
<dbReference type="Gene3D" id="3.30.1150.10">
    <property type="match status" value="1"/>
</dbReference>
<evidence type="ECO:0000313" key="8">
    <source>
        <dbReference type="Proteomes" id="UP000536441"/>
    </source>
</evidence>
<dbReference type="EMBL" id="JABMCH010000062">
    <property type="protein sequence ID" value="NUU46932.1"/>
    <property type="molecule type" value="Genomic_DNA"/>
</dbReference>
<dbReference type="RefSeq" id="WP_175311555.1">
    <property type="nucleotide sequence ID" value="NZ_CBCRYR010000028.1"/>
</dbReference>
<evidence type="ECO:0000256" key="3">
    <source>
        <dbReference type="ARBA" id="ARBA00022989"/>
    </source>
</evidence>
<feature type="chain" id="PRO_5030946703" evidence="5">
    <location>
        <begin position="28"/>
        <end position="294"/>
    </location>
</feature>
<comment type="subcellular location">
    <subcellularLocation>
        <location evidence="1">Membrane</location>
        <topology evidence="1">Single-pass membrane protein</topology>
    </subcellularLocation>
</comment>
<evidence type="ECO:0000313" key="7">
    <source>
        <dbReference type="EMBL" id="NUU46932.1"/>
    </source>
</evidence>
<organism evidence="7 8">
    <name type="scientific">Sphingomonas zeae</name>
    <dbReference type="NCBI Taxonomy" id="1646122"/>
    <lineage>
        <taxon>Bacteria</taxon>
        <taxon>Pseudomonadati</taxon>
        <taxon>Pseudomonadota</taxon>
        <taxon>Alphaproteobacteria</taxon>
        <taxon>Sphingomonadales</taxon>
        <taxon>Sphingomonadaceae</taxon>
        <taxon>Sphingomonas</taxon>
    </lineage>
</organism>
<evidence type="ECO:0000256" key="5">
    <source>
        <dbReference type="SAM" id="SignalP"/>
    </source>
</evidence>
<keyword evidence="8" id="KW-1185">Reference proteome</keyword>
<dbReference type="InterPro" id="IPR006260">
    <property type="entry name" value="TonB/TolA_C"/>
</dbReference>
<dbReference type="Proteomes" id="UP000536441">
    <property type="component" value="Unassembled WGS sequence"/>
</dbReference>
<feature type="signal peptide" evidence="5">
    <location>
        <begin position="1"/>
        <end position="27"/>
    </location>
</feature>
<dbReference type="SUPFAM" id="SSF74653">
    <property type="entry name" value="TolA/TonB C-terminal domain"/>
    <property type="match status" value="1"/>
</dbReference>
<dbReference type="Pfam" id="PF03544">
    <property type="entry name" value="TonB_C"/>
    <property type="match status" value="1"/>
</dbReference>
<keyword evidence="5" id="KW-0732">Signal</keyword>
<keyword evidence="2" id="KW-0812">Transmembrane</keyword>
<sequence>MMRGRTIPIWVGMAIMAGSILPQIASAAAEPKPPLAPSSKWQVDYAPTECRLMRNFGEGKDQILLQISRYDLRDRLEMGLAGRSFPVTDDRQSVSVSTTTVAEVPGMHAQGFAGTSGGLATLRFQPDVDLPKALRSDVDAGQPTILGIRFVGRYAARFDLGSMKSPLAALDKCADNLIASWGLDPAQQRQLENMPEPVENPANWFRPEDYPSGLNHMGMGGAVIIRLLVGADGTVQKCEVTKSGGDKAFQDATCAAATKRAKFRPAVAADGQPVASVWINRINWKPGAPFFVFR</sequence>
<comment type="caution">
    <text evidence="7">The sequence shown here is derived from an EMBL/GenBank/DDBJ whole genome shotgun (WGS) entry which is preliminary data.</text>
</comment>
<proteinExistence type="predicted"/>
<dbReference type="InterPro" id="IPR037682">
    <property type="entry name" value="TonB_C"/>
</dbReference>
<dbReference type="GO" id="GO:0016020">
    <property type="term" value="C:membrane"/>
    <property type="evidence" value="ECO:0007669"/>
    <property type="project" value="UniProtKB-SubCell"/>
</dbReference>
<feature type="domain" description="TonB C-terminal" evidence="6">
    <location>
        <begin position="209"/>
        <end position="285"/>
    </location>
</feature>
<dbReference type="AlphaFoldDB" id="A0A7Y6B3T6"/>
<dbReference type="GO" id="GO:0055085">
    <property type="term" value="P:transmembrane transport"/>
    <property type="evidence" value="ECO:0007669"/>
    <property type="project" value="InterPro"/>
</dbReference>
<evidence type="ECO:0000256" key="2">
    <source>
        <dbReference type="ARBA" id="ARBA00022692"/>
    </source>
</evidence>
<evidence type="ECO:0000256" key="1">
    <source>
        <dbReference type="ARBA" id="ARBA00004167"/>
    </source>
</evidence>
<reference evidence="7 8" key="1">
    <citation type="submission" date="2020-05" db="EMBL/GenBank/DDBJ databases">
        <title>Genome Sequencing of Type Strains.</title>
        <authorList>
            <person name="Lemaire J.F."/>
            <person name="Inderbitzin P."/>
            <person name="Gregorio O.A."/>
            <person name="Collins S.B."/>
            <person name="Wespe N."/>
            <person name="Knight-Connoni V."/>
        </authorList>
    </citation>
    <scope>NUCLEOTIDE SEQUENCE [LARGE SCALE GENOMIC DNA]</scope>
    <source>
        <strain evidence="7 8">DSM 100049</strain>
    </source>
</reference>
<name>A0A7Y6B3T6_9SPHN</name>
<keyword evidence="4" id="KW-0472">Membrane</keyword>
<evidence type="ECO:0000259" key="6">
    <source>
        <dbReference type="Pfam" id="PF03544"/>
    </source>
</evidence>
<dbReference type="NCBIfam" id="TIGR01352">
    <property type="entry name" value="tonB_Cterm"/>
    <property type="match status" value="1"/>
</dbReference>
<keyword evidence="3" id="KW-1133">Transmembrane helix</keyword>